<protein>
    <submittedName>
        <fullName evidence="1">Uncharacterized protein</fullName>
    </submittedName>
</protein>
<sequence length="123" mass="12695">MGQAGSLSRGGGDGKDQSPRSRPEERPFDVLCSLRGRETQLSWRKSLPHWTPDPRARPGGSAARPAGESAQQPGQDRARGAGIVLARSRAARWADGGRGSAEGPGVDAPRSAGVGLGEGKQSG</sequence>
<dbReference type="Proteomes" id="UP001057279">
    <property type="component" value="Linkage Group LG03"/>
</dbReference>
<organism evidence="1 2">
    <name type="scientific">Ovis ammon polii x Ovis aries</name>
    <dbReference type="NCBI Taxonomy" id="2918886"/>
    <lineage>
        <taxon>Eukaryota</taxon>
        <taxon>Metazoa</taxon>
        <taxon>Chordata</taxon>
        <taxon>Craniata</taxon>
        <taxon>Vertebrata</taxon>
        <taxon>Euteleostomi</taxon>
        <taxon>Mammalia</taxon>
        <taxon>Eutheria</taxon>
        <taxon>Laurasiatheria</taxon>
        <taxon>Artiodactyla</taxon>
        <taxon>Ruminantia</taxon>
        <taxon>Pecora</taxon>
        <taxon>Bovidae</taxon>
        <taxon>Caprinae</taxon>
        <taxon>Ovis</taxon>
    </lineage>
</organism>
<reference evidence="1" key="1">
    <citation type="submission" date="2022-03" db="EMBL/GenBank/DDBJ databases">
        <title>Genomic analyses of argali, domestic sheep and their hybrids provide insights into chromosomal evolution, heterosis and genetic basis of agronomic traits.</title>
        <authorList>
            <person name="Li M."/>
        </authorList>
    </citation>
    <scope>NUCLEOTIDE SEQUENCE</scope>
    <source>
        <strain evidence="1">F1 hybrid</strain>
    </source>
</reference>
<evidence type="ECO:0000313" key="2">
    <source>
        <dbReference type="Proteomes" id="UP001057279"/>
    </source>
</evidence>
<evidence type="ECO:0000313" key="1">
    <source>
        <dbReference type="EMBL" id="KAI4587051.1"/>
    </source>
</evidence>
<proteinExistence type="predicted"/>
<keyword evidence="2" id="KW-1185">Reference proteome</keyword>
<gene>
    <name evidence="1" type="ORF">MJG53_004838</name>
</gene>
<comment type="caution">
    <text evidence="1">The sequence shown here is derived from an EMBL/GenBank/DDBJ whole genome shotgun (WGS) entry which is preliminary data.</text>
</comment>
<accession>A0ACB9VBD8</accession>
<name>A0ACB9VBD8_9CETA</name>
<dbReference type="EMBL" id="CM043028">
    <property type="protein sequence ID" value="KAI4587051.1"/>
    <property type="molecule type" value="Genomic_DNA"/>
</dbReference>